<keyword evidence="3 8" id="KW-0732">Signal</keyword>
<accession>A0A1S3BVJ7</accession>
<feature type="signal peptide" evidence="8">
    <location>
        <begin position="1"/>
        <end position="23"/>
    </location>
</feature>
<keyword evidence="4" id="KW-0064">Aspartyl protease</keyword>
<dbReference type="FunFam" id="2.40.70.10:FF:000021">
    <property type="entry name" value="Aspartyl protease AED1"/>
    <property type="match status" value="1"/>
</dbReference>
<protein>
    <recommendedName>
        <fullName evidence="9">Peptidase A1 domain-containing protein</fullName>
    </recommendedName>
</protein>
<feature type="active site" evidence="7">
    <location>
        <position position="354"/>
    </location>
</feature>
<dbReference type="PANTHER" id="PTHR13683:SF750">
    <property type="entry name" value="ASPARTYL PROTEASE AED1"/>
    <property type="match status" value="1"/>
</dbReference>
<dbReference type="GO" id="GO:0004190">
    <property type="term" value="F:aspartic-type endopeptidase activity"/>
    <property type="evidence" value="ECO:0007669"/>
    <property type="project" value="UniProtKB-KW"/>
</dbReference>
<dbReference type="InterPro" id="IPR001461">
    <property type="entry name" value="Aspartic_peptidase_A1"/>
</dbReference>
<evidence type="ECO:0000256" key="7">
    <source>
        <dbReference type="PIRSR" id="PIRSR601461-1"/>
    </source>
</evidence>
<keyword evidence="6" id="KW-1015">Disulfide bond</keyword>
<dbReference type="Gramene" id="MELO3C016942.2.1">
    <property type="protein sequence ID" value="MELO3C016942.2.1"/>
    <property type="gene ID" value="MELO3C016942.2"/>
</dbReference>
<evidence type="ECO:0000259" key="9">
    <source>
        <dbReference type="PROSITE" id="PS51767"/>
    </source>
</evidence>
<organism evidence="10">
    <name type="scientific">Cucumis melo</name>
    <name type="common">Muskmelon</name>
    <dbReference type="NCBI Taxonomy" id="3656"/>
    <lineage>
        <taxon>Eukaryota</taxon>
        <taxon>Viridiplantae</taxon>
        <taxon>Streptophyta</taxon>
        <taxon>Embryophyta</taxon>
        <taxon>Tracheophyta</taxon>
        <taxon>Spermatophyta</taxon>
        <taxon>Magnoliopsida</taxon>
        <taxon>eudicotyledons</taxon>
        <taxon>Gunneridae</taxon>
        <taxon>Pentapetalae</taxon>
        <taxon>rosids</taxon>
        <taxon>fabids</taxon>
        <taxon>Cucurbitales</taxon>
        <taxon>Cucurbitaceae</taxon>
        <taxon>Benincaseae</taxon>
        <taxon>Cucumis</taxon>
    </lineage>
</organism>
<evidence type="ECO:0000256" key="1">
    <source>
        <dbReference type="ARBA" id="ARBA00007447"/>
    </source>
</evidence>
<feature type="domain" description="Peptidase A1" evidence="9">
    <location>
        <begin position="133"/>
        <end position="471"/>
    </location>
</feature>
<keyword evidence="2" id="KW-0645">Protease</keyword>
<feature type="active site" evidence="7">
    <location>
        <position position="151"/>
    </location>
</feature>
<dbReference type="Gene3D" id="2.40.70.10">
    <property type="entry name" value="Acid Proteases"/>
    <property type="match status" value="2"/>
</dbReference>
<evidence type="ECO:0000313" key="10">
    <source>
        <dbReference type="EnsemblPlants" id="MELO3C016942.2.1"/>
    </source>
</evidence>
<dbReference type="AlphaFoldDB" id="A0A1S3BVJ7"/>
<evidence type="ECO:0000256" key="3">
    <source>
        <dbReference type="ARBA" id="ARBA00022729"/>
    </source>
</evidence>
<evidence type="ECO:0000256" key="2">
    <source>
        <dbReference type="ARBA" id="ARBA00022670"/>
    </source>
</evidence>
<dbReference type="SUPFAM" id="SSF50630">
    <property type="entry name" value="Acid proteases"/>
    <property type="match status" value="1"/>
</dbReference>
<dbReference type="Pfam" id="PF14543">
    <property type="entry name" value="TAXi_N"/>
    <property type="match status" value="1"/>
</dbReference>
<proteinExistence type="inferred from homology"/>
<dbReference type="FunFam" id="2.40.70.10:FF:000013">
    <property type="entry name" value="Aspartyl protease AED1"/>
    <property type="match status" value="1"/>
</dbReference>
<evidence type="ECO:0000256" key="5">
    <source>
        <dbReference type="ARBA" id="ARBA00022801"/>
    </source>
</evidence>
<dbReference type="InterPro" id="IPR033121">
    <property type="entry name" value="PEPTIDASE_A1"/>
</dbReference>
<dbReference type="GO" id="GO:0006508">
    <property type="term" value="P:proteolysis"/>
    <property type="evidence" value="ECO:0007669"/>
    <property type="project" value="UniProtKB-KW"/>
</dbReference>
<dbReference type="PRINTS" id="PR00792">
    <property type="entry name" value="PEPSIN"/>
</dbReference>
<dbReference type="eggNOG" id="KOG1339">
    <property type="taxonomic scope" value="Eukaryota"/>
</dbReference>
<evidence type="ECO:0000256" key="4">
    <source>
        <dbReference type="ARBA" id="ARBA00022750"/>
    </source>
</evidence>
<sequence length="475" mass="50349">MASLPSIILFFFAFSFLFFQSFAGKLLSPDSHYLTVELADLFPSASCTRRSPQAHTSSVGEQSSLEVIHRHGPCGDDVSNAPTAAEMFVQDQARVDFIHSKFAGELESVDRLRPSKATKIPAKSGATIGSGNYIVNVGLGTPKKYLSLIFDTGSDLTWTQCQPCARYCYNQKDPVFAPSQSTTYSNISCSSSDCSQLESGTGNQPGCSAARACIYGIQYGDQSFSVGYFAKETLTLTSNDVIENFLFGCGQNNRGLFGSAAGLIGLGQDKISIVKQTAQKYGQIFSYCLPKTSSSTGYLTFGGGGGGGALKYTPITKAHGVANFYGLDIVGIKVGGTQIPISSSVFSTSGAIIDSGTVITRLPPDAYSALKSAFQKGMARYPKAPELSILDTCYDLSKYSTIQIPKVGIMFKGQEELDLDGTGIMYGASTSQVCLAFAGNQDPSTVAIIGNVQQKTLQVVYDVGGGKIGFGYNGC</sequence>
<dbReference type="CDD" id="cd05472">
    <property type="entry name" value="cnd41_like"/>
    <property type="match status" value="1"/>
</dbReference>
<dbReference type="InterPro" id="IPR033873">
    <property type="entry name" value="CND41-like"/>
</dbReference>
<evidence type="ECO:0000256" key="8">
    <source>
        <dbReference type="SAM" id="SignalP"/>
    </source>
</evidence>
<reference evidence="10" key="1">
    <citation type="submission" date="2023-03" db="UniProtKB">
        <authorList>
            <consortium name="EnsemblPlants"/>
        </authorList>
    </citation>
    <scope>IDENTIFICATION</scope>
</reference>
<dbReference type="Pfam" id="PF14541">
    <property type="entry name" value="TAXi_C"/>
    <property type="match status" value="1"/>
</dbReference>
<evidence type="ECO:0000256" key="6">
    <source>
        <dbReference type="ARBA" id="ARBA00023157"/>
    </source>
</evidence>
<name>A0A1S3BVJ7_CUCME</name>
<keyword evidence="5" id="KW-0378">Hydrolase</keyword>
<dbReference type="InterPro" id="IPR021109">
    <property type="entry name" value="Peptidase_aspartic_dom_sf"/>
</dbReference>
<dbReference type="PROSITE" id="PS51767">
    <property type="entry name" value="PEPTIDASE_A1"/>
    <property type="match status" value="1"/>
</dbReference>
<feature type="chain" id="PRO_5044565400" description="Peptidase A1 domain-containing protein" evidence="8">
    <location>
        <begin position="24"/>
        <end position="475"/>
    </location>
</feature>
<dbReference type="InterPro" id="IPR032861">
    <property type="entry name" value="TAXi_N"/>
</dbReference>
<dbReference type="InterPro" id="IPR032799">
    <property type="entry name" value="TAXi_C"/>
</dbReference>
<dbReference type="PANTHER" id="PTHR13683">
    <property type="entry name" value="ASPARTYL PROTEASES"/>
    <property type="match status" value="1"/>
</dbReference>
<comment type="similarity">
    <text evidence="1">Belongs to the peptidase A1 family.</text>
</comment>
<gene>
    <name evidence="10" type="primary">103493725</name>
</gene>
<dbReference type="EnsemblPlants" id="MELO3C016942.2.1">
    <property type="protein sequence ID" value="MELO3C016942.2.1"/>
    <property type="gene ID" value="MELO3C016942.2"/>
</dbReference>